<accession>A0A5C6RNJ8</accession>
<reference evidence="5 6" key="1">
    <citation type="submission" date="2019-08" db="EMBL/GenBank/DDBJ databases">
        <title>Genome of Phaeodactylibacter luteus.</title>
        <authorList>
            <person name="Bowman J.P."/>
        </authorList>
    </citation>
    <scope>NUCLEOTIDE SEQUENCE [LARGE SCALE GENOMIC DNA]</scope>
    <source>
        <strain evidence="5 6">KCTC 42180</strain>
    </source>
</reference>
<dbReference type="Gene3D" id="2.60.40.4070">
    <property type="match status" value="1"/>
</dbReference>
<comment type="caution">
    <text evidence="5">The sequence shown here is derived from an EMBL/GenBank/DDBJ whole genome shotgun (WGS) entry which is preliminary data.</text>
</comment>
<proteinExistence type="predicted"/>
<protein>
    <recommendedName>
        <fullName evidence="4">LTD domain-containing protein</fullName>
    </recommendedName>
</protein>
<feature type="region of interest" description="Disordered" evidence="2">
    <location>
        <begin position="727"/>
        <end position="757"/>
    </location>
</feature>
<feature type="chain" id="PRO_5022911826" description="LTD domain-containing protein" evidence="3">
    <location>
        <begin position="21"/>
        <end position="869"/>
    </location>
</feature>
<dbReference type="Pfam" id="PF13205">
    <property type="entry name" value="Big_5"/>
    <property type="match status" value="1"/>
</dbReference>
<dbReference type="SUPFAM" id="SSF74853">
    <property type="entry name" value="Lamin A/C globular tail domain"/>
    <property type="match status" value="2"/>
</dbReference>
<dbReference type="Pfam" id="PF00932">
    <property type="entry name" value="LTD"/>
    <property type="match status" value="2"/>
</dbReference>
<feature type="domain" description="LTD" evidence="4">
    <location>
        <begin position="317"/>
        <end position="437"/>
    </location>
</feature>
<keyword evidence="6" id="KW-1185">Reference proteome</keyword>
<sequence length="869" mass="91862">MEKHILLAFALTFLALPSWAQLTDDFSDGDFTNNPPWSGDTGQFAVIGETLQLFDPSASGNSEAALYLSAPTSTDAATSWSFLIRQDFAPSAGNYARVYLASNSPQLAEGEGYYLRIGGISGADDALELYRQDGNSSTLLLAGTTGAVGTDPNQARVRISRSTAGEWSLEADYTGGEAYQLEGAAIDDTYPISTYFGWVCTYTATRSENFFLDDLSIGPLFEDTAPPSLLSAVAESPFSILLQFNEALSPATANLASNYSISDGQGSPASAEQLSDPAQVRLSLGSALQNGVPYTISATGIADANGNLSGVLSASFTFFNFEPAAFQDIIVSEFLPDPTPSVGLPEEEFIELYNRSSKAIDLSTLRLSNGGAPVPLPDAPLLPQSYITICSDEALNEFTQYGPAAGMSSLPALVNGGDDILLTNAQGDVIFAIAYTDGWYRDINRADGGYSLEIIELEGPYDCPGNWRASDATAGGTPGQPNSVMGSGADDAPPFALQAIPESTMEIRIRFNEVMDASSLASLEGYAISPSIPLLSALPQPGNTEVLLVLGEDLLPGQAYTLALGQSLKDCTGNALAPAELPLGIPSPPVPGDVVINEILFNPASGGSDFVELYNRSDKIIDLTGLLLQNTLKESGDTEGAVGGNLLIFPGNHLVLTEAPEDILSRYAVPAPALLFEADLPGLDDDEGNLTLVLGGITLDALDYTADWHYPLLDDEDGVSLERISTEAPSQSGGNWHSAASTAGFATPTAPNSQQFEQEAGAEPGIISLPRKRFSPDEDGFEDVLLIDYTADQPGYTLNAWVFDASGREVARLANNEILGSTGTFKWDGVAADGSRARLGVYILFAELFTPEGDTRREKIAFVLAGQLD</sequence>
<gene>
    <name evidence="5" type="ORF">FRY97_09000</name>
</gene>
<dbReference type="OrthoDB" id="9758406at2"/>
<dbReference type="InterPro" id="IPR014755">
    <property type="entry name" value="Cu-Rt/internalin_Ig-like"/>
</dbReference>
<evidence type="ECO:0000256" key="2">
    <source>
        <dbReference type="SAM" id="MobiDB-lite"/>
    </source>
</evidence>
<evidence type="ECO:0000313" key="6">
    <source>
        <dbReference type="Proteomes" id="UP000321580"/>
    </source>
</evidence>
<dbReference type="EMBL" id="VOOR01000015">
    <property type="protein sequence ID" value="TXB63485.1"/>
    <property type="molecule type" value="Genomic_DNA"/>
</dbReference>
<dbReference type="Gene3D" id="2.60.40.1220">
    <property type="match status" value="2"/>
</dbReference>
<feature type="compositionally biased region" description="Polar residues" evidence="2">
    <location>
        <begin position="727"/>
        <end position="741"/>
    </location>
</feature>
<dbReference type="InterPro" id="IPR001322">
    <property type="entry name" value="Lamin_tail_dom"/>
</dbReference>
<dbReference type="AlphaFoldDB" id="A0A5C6RNJ8"/>
<evidence type="ECO:0000313" key="5">
    <source>
        <dbReference type="EMBL" id="TXB63485.1"/>
    </source>
</evidence>
<dbReference type="InterPro" id="IPR032812">
    <property type="entry name" value="SbsA_Ig"/>
</dbReference>
<evidence type="ECO:0000259" key="4">
    <source>
        <dbReference type="PROSITE" id="PS51841"/>
    </source>
</evidence>
<evidence type="ECO:0000256" key="1">
    <source>
        <dbReference type="ARBA" id="ARBA00022729"/>
    </source>
</evidence>
<name>A0A5C6RNJ8_9BACT</name>
<keyword evidence="1 3" id="KW-0732">Signal</keyword>
<dbReference type="InterPro" id="IPR036415">
    <property type="entry name" value="Lamin_tail_dom_sf"/>
</dbReference>
<organism evidence="5 6">
    <name type="scientific">Phaeodactylibacter luteus</name>
    <dbReference type="NCBI Taxonomy" id="1564516"/>
    <lineage>
        <taxon>Bacteria</taxon>
        <taxon>Pseudomonadati</taxon>
        <taxon>Bacteroidota</taxon>
        <taxon>Saprospiria</taxon>
        <taxon>Saprospirales</taxon>
        <taxon>Haliscomenobacteraceae</taxon>
        <taxon>Phaeodactylibacter</taxon>
    </lineage>
</organism>
<dbReference type="Proteomes" id="UP000321580">
    <property type="component" value="Unassembled WGS sequence"/>
</dbReference>
<dbReference type="RefSeq" id="WP_147167124.1">
    <property type="nucleotide sequence ID" value="NZ_VOOR01000015.1"/>
</dbReference>
<feature type="region of interest" description="Disordered" evidence="2">
    <location>
        <begin position="468"/>
        <end position="491"/>
    </location>
</feature>
<feature type="signal peptide" evidence="3">
    <location>
        <begin position="1"/>
        <end position="20"/>
    </location>
</feature>
<evidence type="ECO:0000256" key="3">
    <source>
        <dbReference type="SAM" id="SignalP"/>
    </source>
</evidence>
<feature type="domain" description="LTD" evidence="4">
    <location>
        <begin position="579"/>
        <end position="706"/>
    </location>
</feature>
<dbReference type="PROSITE" id="PS51841">
    <property type="entry name" value="LTD"/>
    <property type="match status" value="2"/>
</dbReference>